<dbReference type="EMBL" id="DWWT01000020">
    <property type="protein sequence ID" value="HJC05506.1"/>
    <property type="molecule type" value="Genomic_DNA"/>
</dbReference>
<reference evidence="2" key="1">
    <citation type="journal article" date="2021" name="PeerJ">
        <title>Extensive microbial diversity within the chicken gut microbiome revealed by metagenomics and culture.</title>
        <authorList>
            <person name="Gilroy R."/>
            <person name="Ravi A."/>
            <person name="Getino M."/>
            <person name="Pursley I."/>
            <person name="Horton D.L."/>
            <person name="Alikhan N.F."/>
            <person name="Baker D."/>
            <person name="Gharbi K."/>
            <person name="Hall N."/>
            <person name="Watson M."/>
            <person name="Adriaenssens E.M."/>
            <person name="Foster-Nyarko E."/>
            <person name="Jarju S."/>
            <person name="Secka A."/>
            <person name="Antonio M."/>
            <person name="Oren A."/>
            <person name="Chaudhuri R.R."/>
            <person name="La Ragione R."/>
            <person name="Hildebrand F."/>
            <person name="Pallen M.J."/>
        </authorList>
    </citation>
    <scope>NUCLEOTIDE SEQUENCE</scope>
    <source>
        <strain evidence="2">CHK180-15479</strain>
    </source>
</reference>
<evidence type="ECO:0000259" key="1">
    <source>
        <dbReference type="Pfam" id="PF15919"/>
    </source>
</evidence>
<dbReference type="Pfam" id="PF15919">
    <property type="entry name" value="HicB_lk_antitox"/>
    <property type="match status" value="1"/>
</dbReference>
<gene>
    <name evidence="2" type="ORF">H9704_05050</name>
</gene>
<name>A0A9D2MZV6_9FIRM</name>
<accession>A0A9D2MZV6</accession>
<dbReference type="Proteomes" id="UP000823910">
    <property type="component" value="Unassembled WGS sequence"/>
</dbReference>
<dbReference type="SUPFAM" id="SSF143100">
    <property type="entry name" value="TTHA1013/TTHA0281-like"/>
    <property type="match status" value="1"/>
</dbReference>
<protein>
    <submittedName>
        <fullName evidence="2">Type II toxin-antitoxin system HicB family antitoxin</fullName>
    </submittedName>
</protein>
<evidence type="ECO:0000313" key="2">
    <source>
        <dbReference type="EMBL" id="HJC05506.1"/>
    </source>
</evidence>
<feature type="domain" description="HicB-like antitoxin of toxin-antitoxin system" evidence="1">
    <location>
        <begin position="5"/>
        <end position="75"/>
    </location>
</feature>
<reference evidence="2" key="2">
    <citation type="submission" date="2021-04" db="EMBL/GenBank/DDBJ databases">
        <authorList>
            <person name="Gilroy R."/>
        </authorList>
    </citation>
    <scope>NUCLEOTIDE SEQUENCE</scope>
    <source>
        <strain evidence="2">CHK180-15479</strain>
    </source>
</reference>
<dbReference type="AlphaFoldDB" id="A0A9D2MZV6"/>
<evidence type="ECO:0000313" key="3">
    <source>
        <dbReference type="Proteomes" id="UP000823910"/>
    </source>
</evidence>
<sequence length="92" mass="10389">MTFTYPAVFVPHGEDAGFDVEFPDLEGCRAVGPDLEDAVENARDAAYNWLMVEIEDETYEFPAQSHVEDILLPPDAFIKQIRVTVKLMPDND</sequence>
<proteinExistence type="predicted"/>
<comment type="caution">
    <text evidence="2">The sequence shown here is derived from an EMBL/GenBank/DDBJ whole genome shotgun (WGS) entry which is preliminary data.</text>
</comment>
<dbReference type="InterPro" id="IPR035069">
    <property type="entry name" value="TTHA1013/TTHA0281-like"/>
</dbReference>
<organism evidence="2 3">
    <name type="scientific">Candidatus Enterocloster excrementipullorum</name>
    <dbReference type="NCBI Taxonomy" id="2838559"/>
    <lineage>
        <taxon>Bacteria</taxon>
        <taxon>Bacillati</taxon>
        <taxon>Bacillota</taxon>
        <taxon>Clostridia</taxon>
        <taxon>Lachnospirales</taxon>
        <taxon>Lachnospiraceae</taxon>
        <taxon>Enterocloster</taxon>
    </lineage>
</organism>
<dbReference type="InterPro" id="IPR031807">
    <property type="entry name" value="HicB-like"/>
</dbReference>
<dbReference type="Gene3D" id="3.30.160.250">
    <property type="match status" value="1"/>
</dbReference>